<feature type="compositionally biased region" description="Polar residues" evidence="5">
    <location>
        <begin position="31"/>
        <end position="43"/>
    </location>
</feature>
<sequence length="511" mass="56527">MDAAVARATTSLSTRRVQPAMQPRSCRSIGNPATTPVSTISTHPQPPQSPVHHDAPPPGTASLGRDGVSHYKISQARLKRLQDAWDQASSSSSSGASESSVGGEDQFEDVRTDFSNDEDGMLARASNWWQRRRQRLQREALEQQAEEQRQRILQQLHPEQQRSLSLADLYCGHSGQDDYVNSDSDDDDNDTHAENGNGNEQLTHNNSNDTVSSIPGLYKTTSVDSTKTPSRKIKVGPILPTPSGCGVTVDLTLPSSSDSQREEEQVNGTDDNDDIFIAEVSIEPETYSKYNPNSNANNNMEQIPYILTKSQMLSIAKKVLPPSMAYCRWKRVYSLLRDGDAFDAFLRLVHKEQRTLLVIKTSKGDVFGGYAETAWEVMHRRENSGGFYGSAQACLFKVLKKNVSNDDCATSADANGYNDDIGRQQLQNSNDINVYRWTGRNRYIQLCDSTHKMIAFGGGGTEGSFGLTVEDDFRRGSTGYCDTFGNDALCHDGEDFDVIDLECWGFITGVF</sequence>
<evidence type="ECO:0000259" key="6">
    <source>
        <dbReference type="PROSITE" id="PS51886"/>
    </source>
</evidence>
<dbReference type="SMART" id="SM00584">
    <property type="entry name" value="TLDc"/>
    <property type="match status" value="1"/>
</dbReference>
<proteinExistence type="inferred from homology"/>
<accession>A0A7S1Z2M0</accession>
<gene>
    <name evidence="7" type="ORF">DBRI1063_LOCUS9087</name>
</gene>
<reference evidence="7" key="1">
    <citation type="submission" date="2021-01" db="EMBL/GenBank/DDBJ databases">
        <authorList>
            <person name="Corre E."/>
            <person name="Pelletier E."/>
            <person name="Niang G."/>
            <person name="Scheremetjew M."/>
            <person name="Finn R."/>
            <person name="Kale V."/>
            <person name="Holt S."/>
            <person name="Cochrane G."/>
            <person name="Meng A."/>
            <person name="Brown T."/>
            <person name="Cohen L."/>
        </authorList>
    </citation>
    <scope>NUCLEOTIDE SEQUENCE</scope>
    <source>
        <strain evidence="7">Pop2</strain>
    </source>
</reference>
<dbReference type="InterPro" id="IPR006571">
    <property type="entry name" value="TLDc_dom"/>
</dbReference>
<dbReference type="PANTHER" id="PTHR23354:SF62">
    <property type="entry name" value="MUSTARD, ISOFORM V"/>
    <property type="match status" value="1"/>
</dbReference>
<organism evidence="7">
    <name type="scientific">Ditylum brightwellii</name>
    <dbReference type="NCBI Taxonomy" id="49249"/>
    <lineage>
        <taxon>Eukaryota</taxon>
        <taxon>Sar</taxon>
        <taxon>Stramenopiles</taxon>
        <taxon>Ochrophyta</taxon>
        <taxon>Bacillariophyta</taxon>
        <taxon>Mediophyceae</taxon>
        <taxon>Lithodesmiophycidae</taxon>
        <taxon>Lithodesmiales</taxon>
        <taxon>Lithodesmiaceae</taxon>
        <taxon>Ditylum</taxon>
    </lineage>
</organism>
<feature type="region of interest" description="Disordered" evidence="5">
    <location>
        <begin position="82"/>
        <end position="106"/>
    </location>
</feature>
<feature type="compositionally biased region" description="Low complexity" evidence="5">
    <location>
        <begin position="88"/>
        <end position="104"/>
    </location>
</feature>
<evidence type="ECO:0000256" key="5">
    <source>
        <dbReference type="SAM" id="MobiDB-lite"/>
    </source>
</evidence>
<name>A0A7S1Z2M0_9STRA</name>
<evidence type="ECO:0000256" key="1">
    <source>
        <dbReference type="ARBA" id="ARBA00004173"/>
    </source>
</evidence>
<feature type="region of interest" description="Disordered" evidence="5">
    <location>
        <begin position="175"/>
        <end position="271"/>
    </location>
</feature>
<evidence type="ECO:0000256" key="4">
    <source>
        <dbReference type="ARBA" id="ARBA00040604"/>
    </source>
</evidence>
<evidence type="ECO:0000256" key="2">
    <source>
        <dbReference type="ARBA" id="ARBA00009540"/>
    </source>
</evidence>
<dbReference type="PANTHER" id="PTHR23354">
    <property type="entry name" value="NUCLEOLAR PROTEIN 7/ESTROGEN RECEPTOR COACTIVATOR-RELATED"/>
    <property type="match status" value="1"/>
</dbReference>
<evidence type="ECO:0000256" key="3">
    <source>
        <dbReference type="ARBA" id="ARBA00023128"/>
    </source>
</evidence>
<dbReference type="Pfam" id="PF07534">
    <property type="entry name" value="TLD"/>
    <property type="match status" value="1"/>
</dbReference>
<comment type="subcellular location">
    <subcellularLocation>
        <location evidence="1">Mitochondrion</location>
    </subcellularLocation>
</comment>
<feature type="domain" description="TLDc" evidence="6">
    <location>
        <begin position="306"/>
        <end position="507"/>
    </location>
</feature>
<dbReference type="EMBL" id="HBGN01014218">
    <property type="protein sequence ID" value="CAD9326332.1"/>
    <property type="molecule type" value="Transcribed_RNA"/>
</dbReference>
<feature type="region of interest" description="Disordered" evidence="5">
    <location>
        <begin position="1"/>
        <end position="66"/>
    </location>
</feature>
<evidence type="ECO:0000313" key="7">
    <source>
        <dbReference type="EMBL" id="CAD9326332.1"/>
    </source>
</evidence>
<comment type="similarity">
    <text evidence="2">Belongs to the OXR1 family.</text>
</comment>
<feature type="compositionally biased region" description="Polar residues" evidence="5">
    <location>
        <begin position="194"/>
        <end position="228"/>
    </location>
</feature>
<keyword evidence="3" id="KW-0496">Mitochondrion</keyword>
<dbReference type="PROSITE" id="PS51886">
    <property type="entry name" value="TLDC"/>
    <property type="match status" value="1"/>
</dbReference>
<dbReference type="GO" id="GO:0005739">
    <property type="term" value="C:mitochondrion"/>
    <property type="evidence" value="ECO:0007669"/>
    <property type="project" value="UniProtKB-SubCell"/>
</dbReference>
<dbReference type="AlphaFoldDB" id="A0A7S1Z2M0"/>
<protein>
    <recommendedName>
        <fullName evidence="4">Oxidation resistance protein 1</fullName>
    </recommendedName>
</protein>